<feature type="domain" description="RING-type" evidence="12">
    <location>
        <begin position="287"/>
        <end position="326"/>
    </location>
</feature>
<feature type="region of interest" description="Disordered" evidence="10">
    <location>
        <begin position="25"/>
        <end position="52"/>
    </location>
</feature>
<evidence type="ECO:0000256" key="6">
    <source>
        <dbReference type="ARBA" id="ARBA00022833"/>
    </source>
</evidence>
<evidence type="ECO:0000256" key="7">
    <source>
        <dbReference type="ARBA" id="ARBA00022989"/>
    </source>
</evidence>
<keyword evidence="7 11" id="KW-1133">Transmembrane helix</keyword>
<evidence type="ECO:0000259" key="12">
    <source>
        <dbReference type="PROSITE" id="PS50089"/>
    </source>
</evidence>
<dbReference type="InterPro" id="IPR001841">
    <property type="entry name" value="Znf_RING"/>
</dbReference>
<name>A0A564XXV5_HYMDI</name>
<keyword evidence="4 9" id="KW-0863">Zinc-finger</keyword>
<dbReference type="Gene3D" id="3.30.40.10">
    <property type="entry name" value="Zinc/RING finger domain, C3HC4 (zinc finger)"/>
    <property type="match status" value="1"/>
</dbReference>
<dbReference type="InterPro" id="IPR018957">
    <property type="entry name" value="Znf_C3HC4_RING-type"/>
</dbReference>
<keyword evidence="14" id="KW-1185">Reference proteome</keyword>
<dbReference type="AlphaFoldDB" id="A0A564XXV5"/>
<evidence type="ECO:0000256" key="1">
    <source>
        <dbReference type="ARBA" id="ARBA00004141"/>
    </source>
</evidence>
<evidence type="ECO:0000256" key="9">
    <source>
        <dbReference type="PROSITE-ProRule" id="PRU00175"/>
    </source>
</evidence>
<keyword evidence="5" id="KW-0833">Ubl conjugation pathway</keyword>
<dbReference type="SUPFAM" id="SSF57850">
    <property type="entry name" value="RING/U-box"/>
    <property type="match status" value="1"/>
</dbReference>
<feature type="transmembrane region" description="Helical" evidence="11">
    <location>
        <begin position="117"/>
        <end position="141"/>
    </location>
</feature>
<evidence type="ECO:0000256" key="5">
    <source>
        <dbReference type="ARBA" id="ARBA00022786"/>
    </source>
</evidence>
<dbReference type="GO" id="GO:1904294">
    <property type="term" value="P:positive regulation of ERAD pathway"/>
    <property type="evidence" value="ECO:0007669"/>
    <property type="project" value="InterPro"/>
</dbReference>
<evidence type="ECO:0000313" key="14">
    <source>
        <dbReference type="Proteomes" id="UP000321570"/>
    </source>
</evidence>
<reference evidence="13 14" key="1">
    <citation type="submission" date="2019-07" db="EMBL/GenBank/DDBJ databases">
        <authorList>
            <person name="Jastrzebski P J."/>
            <person name="Paukszto L."/>
            <person name="Jastrzebski P J."/>
        </authorList>
    </citation>
    <scope>NUCLEOTIDE SEQUENCE [LARGE SCALE GENOMIC DNA]</scope>
    <source>
        <strain evidence="13 14">WMS-il1</strain>
    </source>
</reference>
<dbReference type="GO" id="GO:0008270">
    <property type="term" value="F:zinc ion binding"/>
    <property type="evidence" value="ECO:0007669"/>
    <property type="project" value="UniProtKB-KW"/>
</dbReference>
<dbReference type="InterPro" id="IPR013083">
    <property type="entry name" value="Znf_RING/FYVE/PHD"/>
</dbReference>
<accession>A0A564XXV5</accession>
<dbReference type="PROSITE" id="PS50089">
    <property type="entry name" value="ZF_RING_2"/>
    <property type="match status" value="1"/>
</dbReference>
<feature type="transmembrane region" description="Helical" evidence="11">
    <location>
        <begin position="161"/>
        <end position="182"/>
    </location>
</feature>
<dbReference type="InterPro" id="IPR017907">
    <property type="entry name" value="Znf_RING_CS"/>
</dbReference>
<evidence type="ECO:0000256" key="4">
    <source>
        <dbReference type="ARBA" id="ARBA00022771"/>
    </source>
</evidence>
<dbReference type="Pfam" id="PF00097">
    <property type="entry name" value="zf-C3HC4"/>
    <property type="match status" value="1"/>
</dbReference>
<dbReference type="PROSITE" id="PS00518">
    <property type="entry name" value="ZF_RING_1"/>
    <property type="match status" value="1"/>
</dbReference>
<evidence type="ECO:0000256" key="3">
    <source>
        <dbReference type="ARBA" id="ARBA00022723"/>
    </source>
</evidence>
<gene>
    <name evidence="13" type="ORF">WMSIL1_LOCUS864</name>
</gene>
<keyword evidence="3" id="KW-0479">Metal-binding</keyword>
<feature type="transmembrane region" description="Helical" evidence="11">
    <location>
        <begin position="194"/>
        <end position="215"/>
    </location>
</feature>
<dbReference type="GO" id="GO:0016020">
    <property type="term" value="C:membrane"/>
    <property type="evidence" value="ECO:0007669"/>
    <property type="project" value="UniProtKB-SubCell"/>
</dbReference>
<evidence type="ECO:0000256" key="11">
    <source>
        <dbReference type="SAM" id="Phobius"/>
    </source>
</evidence>
<dbReference type="InterPro" id="IPR044235">
    <property type="entry name" value="RNFT1/2"/>
</dbReference>
<evidence type="ECO:0000256" key="8">
    <source>
        <dbReference type="ARBA" id="ARBA00023136"/>
    </source>
</evidence>
<feature type="transmembrane region" description="Helical" evidence="11">
    <location>
        <begin position="86"/>
        <end position="105"/>
    </location>
</feature>
<sequence length="348" mass="40275">MSNHKSQDFSELDSVDDMIQAISSDGKSNRRHSHGSNCRHHHHNHSHINEKDEIKSQSEDIFRHLKSFWIGIPFACLFLFKEAAIHSVGLWVLISLCVTSFYLNSRLKGATLGFEPPIYAFLMSIFICGIVCLLFYLLSFRKNEIYFGLLCMPNKIPSDDWISLLWAVIIVDFSLKIFTIFVKSFVVFLTSHRFLLISTRSVILIWIEFISQVYRHLPPAVTWVRHIIGNSTTSLSFRIFFCLVYILLKAIAIGTVVASMWPIFKPRTFSLPYQTNFISSKEDKELCPLCFEKRGPKLAILRCNHTFCRDCMDRWLIQGSECPLCSLFLGEEFTTWRDGSTSCLVYFF</sequence>
<dbReference type="GO" id="GO:0061630">
    <property type="term" value="F:ubiquitin protein ligase activity"/>
    <property type="evidence" value="ECO:0007669"/>
    <property type="project" value="InterPro"/>
</dbReference>
<evidence type="ECO:0000256" key="10">
    <source>
        <dbReference type="SAM" id="MobiDB-lite"/>
    </source>
</evidence>
<proteinExistence type="predicted"/>
<comment type="subcellular location">
    <subcellularLocation>
        <location evidence="1">Membrane</location>
        <topology evidence="1">Multi-pass membrane protein</topology>
    </subcellularLocation>
</comment>
<dbReference type="PANTHER" id="PTHR15860:SF0">
    <property type="entry name" value="LP20373P"/>
    <property type="match status" value="1"/>
</dbReference>
<dbReference type="EMBL" id="CABIJS010000021">
    <property type="protein sequence ID" value="VUZ39599.1"/>
    <property type="molecule type" value="Genomic_DNA"/>
</dbReference>
<keyword evidence="2 11" id="KW-0812">Transmembrane</keyword>
<feature type="transmembrane region" description="Helical" evidence="11">
    <location>
        <begin position="235"/>
        <end position="264"/>
    </location>
</feature>
<protein>
    <recommendedName>
        <fullName evidence="12">RING-type domain-containing protein</fullName>
    </recommendedName>
</protein>
<dbReference type="Proteomes" id="UP000321570">
    <property type="component" value="Unassembled WGS sequence"/>
</dbReference>
<dbReference type="PANTHER" id="PTHR15860">
    <property type="entry name" value="UNCHARACTERIZED RING FINGER-CONTAINING PROTEIN"/>
    <property type="match status" value="1"/>
</dbReference>
<organism evidence="13 14">
    <name type="scientific">Hymenolepis diminuta</name>
    <name type="common">Rat tapeworm</name>
    <dbReference type="NCBI Taxonomy" id="6216"/>
    <lineage>
        <taxon>Eukaryota</taxon>
        <taxon>Metazoa</taxon>
        <taxon>Spiralia</taxon>
        <taxon>Lophotrochozoa</taxon>
        <taxon>Platyhelminthes</taxon>
        <taxon>Cestoda</taxon>
        <taxon>Eucestoda</taxon>
        <taxon>Cyclophyllidea</taxon>
        <taxon>Hymenolepididae</taxon>
        <taxon>Hymenolepis</taxon>
    </lineage>
</organism>
<feature type="compositionally biased region" description="Basic residues" evidence="10">
    <location>
        <begin position="29"/>
        <end position="46"/>
    </location>
</feature>
<keyword evidence="8 11" id="KW-0472">Membrane</keyword>
<evidence type="ECO:0000256" key="2">
    <source>
        <dbReference type="ARBA" id="ARBA00022692"/>
    </source>
</evidence>
<evidence type="ECO:0000313" key="13">
    <source>
        <dbReference type="EMBL" id="VUZ39599.1"/>
    </source>
</evidence>
<keyword evidence="6" id="KW-0862">Zinc</keyword>
<dbReference type="SMART" id="SM00184">
    <property type="entry name" value="RING"/>
    <property type="match status" value="1"/>
</dbReference>